<dbReference type="EMBL" id="MZ209302">
    <property type="protein sequence ID" value="QXO13138.1"/>
    <property type="molecule type" value="Genomic_DNA"/>
</dbReference>
<dbReference type="KEGG" id="vg:80559570"/>
<feature type="region of interest" description="Disordered" evidence="1">
    <location>
        <begin position="189"/>
        <end position="210"/>
    </location>
</feature>
<protein>
    <recommendedName>
        <fullName evidence="4">SsDNA binding protein</fullName>
    </recommendedName>
</protein>
<evidence type="ECO:0000256" key="1">
    <source>
        <dbReference type="SAM" id="MobiDB-lite"/>
    </source>
</evidence>
<keyword evidence="3" id="KW-1185">Reference proteome</keyword>
<organism evidence="2 3">
    <name type="scientific">Gordonia phage Jojo24</name>
    <dbReference type="NCBI Taxonomy" id="2859476"/>
    <lineage>
        <taxon>Viruses</taxon>
        <taxon>Duplodnaviria</taxon>
        <taxon>Heunggongvirae</taxon>
        <taxon>Uroviricota</taxon>
        <taxon>Caudoviricetes</taxon>
        <taxon>Santhisvirus</taxon>
        <taxon>Santhisvirus jojo24</taxon>
    </lineage>
</organism>
<dbReference type="GeneID" id="80559570"/>
<name>A0AAE7SNZ8_9CAUD</name>
<dbReference type="RefSeq" id="YP_010842768.1">
    <property type="nucleotide sequence ID" value="NC_079145.1"/>
</dbReference>
<evidence type="ECO:0000313" key="2">
    <source>
        <dbReference type="EMBL" id="QXO13138.1"/>
    </source>
</evidence>
<evidence type="ECO:0000313" key="3">
    <source>
        <dbReference type="Proteomes" id="UP000828207"/>
    </source>
</evidence>
<evidence type="ECO:0008006" key="4">
    <source>
        <dbReference type="Google" id="ProtNLM"/>
    </source>
</evidence>
<reference evidence="2 3" key="1">
    <citation type="submission" date="2021-05" db="EMBL/GenBank/DDBJ databases">
        <authorList>
            <person name="Baker S."/>
            <person name="Berry C."/>
            <person name="Boyle S."/>
            <person name="Bradley W."/>
            <person name="Brown D."/>
            <person name="Doyle R."/>
            <person name="Edwards M."/>
            <person name="Filijan P."/>
            <person name="Harvey R."/>
            <person name="Hernandez-Ramos J."/>
            <person name="Huynh R."/>
            <person name="Keppelmann E."/>
            <person name="Mahoney J."/>
            <person name="Matthiesen J."/>
            <person name="Naquin D."/>
            <person name="Pearson A."/>
            <person name="Ramirez R.F."/>
            <person name="Rementeria N."/>
            <person name="Singleton Z."/>
            <person name="Smith K."/>
            <person name="Statley K."/>
            <person name="Thomas T."/>
            <person name="Trautner M."/>
            <person name="Vakili B."/>
            <person name="Austen M."/>
            <person name="Brown E."/>
            <person name="Edwards A."/>
            <person name="Garibay O.J."/>
            <person name="Goodwin S."/>
            <person name="Hlaing E."/>
            <person name="Hyndman S."/>
            <person name="Marchetti N."/>
            <person name="Marshall-Inman S."/>
            <person name="Mathis R."/>
            <person name="Medina L."/>
            <person name="Nicacio B."/>
            <person name="Park J."/>
            <person name="Sabanal H."/>
            <person name="Sheldon M."/>
            <person name="Solis K."/>
            <person name="Stargell G."/>
            <person name="Wardrop K."/>
            <person name="Yan S."/>
            <person name="Zamudio L."/>
            <person name="Schleif M.C."/>
            <person name="Hinz J.M."/>
            <person name="Davis W.B."/>
            <person name="Pollenz R.S."/>
            <person name="Garlena R.A."/>
            <person name="Russell D.A."/>
            <person name="Pope W.H."/>
            <person name="Jacobs-Sera D."/>
            <person name="Hatfull G.F."/>
        </authorList>
    </citation>
    <scope>NUCLEOTIDE SEQUENCE [LARGE SCALE GENOMIC DNA]</scope>
</reference>
<sequence length="227" mass="23463">MDAVAAFLRSSTKSAAFHTIGDTVAGRIIENPTISQATDFKTKEPKTWKDGNPIMQLVIRLQTDIRDPEDPDDDGVRSLFIEESTNRKRALVAAITEAGAKSIDPGAHLECTYYADGEASAPGLNAPKLYRFKYTPAAPGAETAAFLGTGGNTAQQSAQQSVTTPDPAAQAAAAQAAQAAAAAAAAAAQQAAAVPGPDSPPEGVPAAMWSGMTEDARRAYMQMAGGK</sequence>
<accession>A0AAE7SNZ8</accession>
<gene>
    <name evidence="2" type="primary">41</name>
    <name evidence="2" type="ORF">SEA_JOJO24_41</name>
</gene>
<dbReference type="Proteomes" id="UP000828207">
    <property type="component" value="Segment"/>
</dbReference>
<proteinExistence type="predicted"/>